<proteinExistence type="predicted"/>
<evidence type="ECO:0000313" key="3">
    <source>
        <dbReference type="EMBL" id="KKN14491.1"/>
    </source>
</evidence>
<sequence>MAQVKDAKKKTRLWGFLVAYGFTPAGQSTRITPPYFKTDRRGLAECCRKAKGATELTPKQMEEYEAAQAFLNPETMKERLTRAVQQDESERAEAQQAAKEKASAANTAAQAAEQRAAEAADRVKELEAAQVKAALVKTGQTPAEDDLFDGEDEGESSGLSLEELETMDEDELSGVLELYSVPVPRLSKRADLLRIAQELVKGNKREEEPAKAE</sequence>
<feature type="coiled-coil region" evidence="1">
    <location>
        <begin position="77"/>
        <end position="129"/>
    </location>
</feature>
<gene>
    <name evidence="3" type="ORF">LCGC14_0995620</name>
</gene>
<comment type="caution">
    <text evidence="3">The sequence shown here is derived from an EMBL/GenBank/DDBJ whole genome shotgun (WGS) entry which is preliminary data.</text>
</comment>
<accession>A0A0F9QMZ8</accession>
<name>A0A0F9QMZ8_9ZZZZ</name>
<feature type="compositionally biased region" description="Acidic residues" evidence="2">
    <location>
        <begin position="143"/>
        <end position="155"/>
    </location>
</feature>
<evidence type="ECO:0000256" key="1">
    <source>
        <dbReference type="SAM" id="Coils"/>
    </source>
</evidence>
<dbReference type="AlphaFoldDB" id="A0A0F9QMZ8"/>
<organism evidence="3">
    <name type="scientific">marine sediment metagenome</name>
    <dbReference type="NCBI Taxonomy" id="412755"/>
    <lineage>
        <taxon>unclassified sequences</taxon>
        <taxon>metagenomes</taxon>
        <taxon>ecological metagenomes</taxon>
    </lineage>
</organism>
<protein>
    <submittedName>
        <fullName evidence="3">Uncharacterized protein</fullName>
    </submittedName>
</protein>
<reference evidence="3" key="1">
    <citation type="journal article" date="2015" name="Nature">
        <title>Complex archaea that bridge the gap between prokaryotes and eukaryotes.</title>
        <authorList>
            <person name="Spang A."/>
            <person name="Saw J.H."/>
            <person name="Jorgensen S.L."/>
            <person name="Zaremba-Niedzwiedzka K."/>
            <person name="Martijn J."/>
            <person name="Lind A.E."/>
            <person name="van Eijk R."/>
            <person name="Schleper C."/>
            <person name="Guy L."/>
            <person name="Ettema T.J."/>
        </authorList>
    </citation>
    <scope>NUCLEOTIDE SEQUENCE</scope>
</reference>
<feature type="region of interest" description="Disordered" evidence="2">
    <location>
        <begin position="137"/>
        <end position="164"/>
    </location>
</feature>
<keyword evidence="1" id="KW-0175">Coiled coil</keyword>
<evidence type="ECO:0000256" key="2">
    <source>
        <dbReference type="SAM" id="MobiDB-lite"/>
    </source>
</evidence>
<dbReference type="EMBL" id="LAZR01003811">
    <property type="protein sequence ID" value="KKN14491.1"/>
    <property type="molecule type" value="Genomic_DNA"/>
</dbReference>